<dbReference type="Gene3D" id="3.40.50.150">
    <property type="entry name" value="Vaccinia Virus protein VP39"/>
    <property type="match status" value="1"/>
</dbReference>
<dbReference type="Pfam" id="PF00398">
    <property type="entry name" value="RrnaAD"/>
    <property type="match status" value="1"/>
</dbReference>
<sequence length="263" mass="29374">MPTYRPNKGRHENGQNYLVNEATIRRIVDLVPVNASVPVIEIGPGHGALTFPLQDRVLAAGGSLTAVEIDPASVRWLEKRLRPEVHLYEQDVLDFVLPDGPHVLVGNLPFHLTTAILRHVLHSPGWTHAVLLVQWEVARRRAGVGGATMMTAQWWPWVDFEQYGRVPSTHFRPRPTVDAGVLVIRRREEPLVDWSERARYASFVHDVFTGKGRGVADIVSRVVGRRRARRCAQVLREAGVPAHALPKQLDAGQWATLFTAVGC</sequence>
<dbReference type="GO" id="GO:0000179">
    <property type="term" value="F:rRNA (adenine-N6,N6-)-dimethyltransferase activity"/>
    <property type="evidence" value="ECO:0007669"/>
    <property type="project" value="UniProtKB-UniRule"/>
</dbReference>
<dbReference type="CDD" id="cd02440">
    <property type="entry name" value="AdoMet_MTases"/>
    <property type="match status" value="1"/>
</dbReference>
<name>A0A5K7U7Z4_CUTAC</name>
<dbReference type="RefSeq" id="WP_176453837.1">
    <property type="nucleotide sequence ID" value="NG_080763.1"/>
</dbReference>
<evidence type="ECO:0000313" key="7">
    <source>
        <dbReference type="EMBL" id="BBJ25230.1"/>
    </source>
</evidence>
<protein>
    <submittedName>
        <fullName evidence="7">rRNA adenine N-6-methyltransferase</fullName>
    </submittedName>
</protein>
<evidence type="ECO:0000256" key="1">
    <source>
        <dbReference type="ARBA" id="ARBA00022603"/>
    </source>
</evidence>
<dbReference type="AlphaFoldDB" id="A0A5K7U7Z4"/>
<feature type="binding site" evidence="5">
    <location>
        <position position="16"/>
    </location>
    <ligand>
        <name>S-adenosyl-L-methionine</name>
        <dbReference type="ChEBI" id="CHEBI:59789"/>
    </ligand>
</feature>
<dbReference type="CARD" id="ARO:3007032">
    <property type="molecule name" value="Erm(50)"/>
    <property type="mechanism identifier" value="ARO:0001001"/>
    <property type="mechanism name" value="antibiotic target alteration"/>
</dbReference>
<dbReference type="InterPro" id="IPR023165">
    <property type="entry name" value="rRNA_Ade_diMease-like_C"/>
</dbReference>
<accession>A0A5K7U7Z4</accession>
<evidence type="ECO:0000259" key="6">
    <source>
        <dbReference type="SMART" id="SM00650"/>
    </source>
</evidence>
<dbReference type="Gene3D" id="1.10.8.100">
    <property type="entry name" value="Ribosomal RNA adenine dimethylase-like, domain 2"/>
    <property type="match status" value="1"/>
</dbReference>
<dbReference type="GeneID" id="85154873"/>
<dbReference type="PROSITE" id="PS51689">
    <property type="entry name" value="SAM_RNA_A_N6_MT"/>
    <property type="match status" value="1"/>
</dbReference>
<dbReference type="PANTHER" id="PTHR11727:SF7">
    <property type="entry name" value="DIMETHYLADENOSINE TRANSFERASE-RELATED"/>
    <property type="match status" value="1"/>
</dbReference>
<dbReference type="SUPFAM" id="SSF53335">
    <property type="entry name" value="S-adenosyl-L-methionine-dependent methyltransferases"/>
    <property type="match status" value="1"/>
</dbReference>
<evidence type="ECO:0000256" key="2">
    <source>
        <dbReference type="ARBA" id="ARBA00022679"/>
    </source>
</evidence>
<comment type="similarity">
    <text evidence="5">Belongs to the class I-like SAM-binding methyltransferase superfamily. rRNA adenine N(6)-methyltransferase family.</text>
</comment>
<feature type="binding site" evidence="5">
    <location>
        <position position="68"/>
    </location>
    <ligand>
        <name>S-adenosyl-L-methionine</name>
        <dbReference type="ChEBI" id="CHEBI:59789"/>
    </ligand>
</feature>
<dbReference type="EMBL" id="LC473083">
    <property type="protein sequence ID" value="BBJ25230.1"/>
    <property type="molecule type" value="Genomic_DNA"/>
</dbReference>
<reference evidence="7" key="1">
    <citation type="submission" date="2019-03" db="EMBL/GenBank/DDBJ databases">
        <title>Identification of a transferable multidrug resistance plasmid carrying novel macrolide-clindamycin resistance gene erm(50) in Cutibacterium acnes.</title>
        <authorList>
            <person name="Aoki S."/>
            <person name="Nakase K."/>
            <person name="Nakaminami H."/>
            <person name="Wajima T."/>
            <person name="Hayashi N."/>
            <person name="Noguchi N."/>
        </authorList>
    </citation>
    <scope>NUCLEOTIDE SEQUENCE</scope>
    <source>
        <strain evidence="7">TP-CU389</strain>
        <plasmid evidence="7">pTZC1</plasmid>
    </source>
</reference>
<evidence type="ECO:0000256" key="3">
    <source>
        <dbReference type="ARBA" id="ARBA00022691"/>
    </source>
</evidence>
<dbReference type="GO" id="GO:0003723">
    <property type="term" value="F:RNA binding"/>
    <property type="evidence" value="ECO:0007669"/>
    <property type="project" value="UniProtKB-UniRule"/>
</dbReference>
<evidence type="ECO:0000256" key="4">
    <source>
        <dbReference type="ARBA" id="ARBA00022884"/>
    </source>
</evidence>
<feature type="binding site" evidence="5">
    <location>
        <position position="107"/>
    </location>
    <ligand>
        <name>S-adenosyl-L-methionine</name>
        <dbReference type="ChEBI" id="CHEBI:59789"/>
    </ligand>
</feature>
<dbReference type="InterPro" id="IPR029063">
    <property type="entry name" value="SAM-dependent_MTases_sf"/>
</dbReference>
<dbReference type="NCBIfam" id="NF000499">
    <property type="entry name" value="Erm23S_rRNA_broad"/>
    <property type="match status" value="1"/>
</dbReference>
<organism evidence="7">
    <name type="scientific">Cutibacterium acnes</name>
    <name type="common">Propionibacterium acnes</name>
    <dbReference type="NCBI Taxonomy" id="1747"/>
    <lineage>
        <taxon>Bacteria</taxon>
        <taxon>Bacillati</taxon>
        <taxon>Actinomycetota</taxon>
        <taxon>Actinomycetes</taxon>
        <taxon>Propionibacteriales</taxon>
        <taxon>Propionibacteriaceae</taxon>
        <taxon>Cutibacterium</taxon>
    </lineage>
</organism>
<proteinExistence type="inferred from homology"/>
<dbReference type="GO" id="GO:0005829">
    <property type="term" value="C:cytosol"/>
    <property type="evidence" value="ECO:0007669"/>
    <property type="project" value="TreeGrafter"/>
</dbReference>
<dbReference type="SMART" id="SM00650">
    <property type="entry name" value="rADc"/>
    <property type="match status" value="1"/>
</dbReference>
<evidence type="ECO:0000256" key="5">
    <source>
        <dbReference type="PROSITE-ProRule" id="PRU01026"/>
    </source>
</evidence>
<feature type="binding site" evidence="5">
    <location>
        <position position="18"/>
    </location>
    <ligand>
        <name>S-adenosyl-L-methionine</name>
        <dbReference type="ChEBI" id="CHEBI:59789"/>
    </ligand>
</feature>
<gene>
    <name evidence="7" type="primary">erm(50)</name>
</gene>
<dbReference type="PANTHER" id="PTHR11727">
    <property type="entry name" value="DIMETHYLADENOSINE TRANSFERASE"/>
    <property type="match status" value="1"/>
</dbReference>
<keyword evidence="2 5" id="KW-0808">Transferase</keyword>
<geneLocation type="plasmid" evidence="7">
    <name>pTZC1</name>
</geneLocation>
<keyword evidence="7" id="KW-0614">Plasmid</keyword>
<keyword evidence="3 5" id="KW-0949">S-adenosyl-L-methionine</keyword>
<feature type="domain" description="Ribosomal RNA adenine methylase transferase N-terminal" evidence="6">
    <location>
        <begin position="23"/>
        <end position="188"/>
    </location>
</feature>
<dbReference type="InterPro" id="IPR020598">
    <property type="entry name" value="rRNA_Ade_methylase_Trfase_N"/>
</dbReference>
<dbReference type="InterPro" id="IPR001737">
    <property type="entry name" value="KsgA/Erm"/>
</dbReference>
<feature type="binding site" evidence="5">
    <location>
        <position position="43"/>
    </location>
    <ligand>
        <name>S-adenosyl-L-methionine</name>
        <dbReference type="ChEBI" id="CHEBI:59789"/>
    </ligand>
</feature>
<feature type="binding site" evidence="5">
    <location>
        <position position="91"/>
    </location>
    <ligand>
        <name>S-adenosyl-L-methionine</name>
        <dbReference type="ChEBI" id="CHEBI:59789"/>
    </ligand>
</feature>
<keyword evidence="1 5" id="KW-0489">Methyltransferase</keyword>
<keyword evidence="4 5" id="KW-0694">RNA-binding</keyword>